<dbReference type="RefSeq" id="WP_189409483.1">
    <property type="nucleotide sequence ID" value="NZ_BMYJ01000001.1"/>
</dbReference>
<evidence type="ECO:0000313" key="2">
    <source>
        <dbReference type="Proteomes" id="UP000638981"/>
    </source>
</evidence>
<keyword evidence="2" id="KW-1185">Reference proteome</keyword>
<reference evidence="1" key="1">
    <citation type="journal article" date="2014" name="Int. J. Syst. Evol. Microbiol.">
        <title>Complete genome sequence of Corynebacterium casei LMG S-19264T (=DSM 44701T), isolated from a smear-ripened cheese.</title>
        <authorList>
            <consortium name="US DOE Joint Genome Institute (JGI-PGF)"/>
            <person name="Walter F."/>
            <person name="Albersmeier A."/>
            <person name="Kalinowski J."/>
            <person name="Ruckert C."/>
        </authorList>
    </citation>
    <scope>NUCLEOTIDE SEQUENCE</scope>
    <source>
        <strain evidence="1">KCTC 23310</strain>
    </source>
</reference>
<evidence type="ECO:0008006" key="3">
    <source>
        <dbReference type="Google" id="ProtNLM"/>
    </source>
</evidence>
<proteinExistence type="predicted"/>
<dbReference type="EMBL" id="BMYJ01000001">
    <property type="protein sequence ID" value="GHC43900.1"/>
    <property type="molecule type" value="Genomic_DNA"/>
</dbReference>
<name>A0A918WG96_9RHOB</name>
<evidence type="ECO:0000313" key="1">
    <source>
        <dbReference type="EMBL" id="GHC43900.1"/>
    </source>
</evidence>
<dbReference type="AlphaFoldDB" id="A0A918WG96"/>
<gene>
    <name evidence="1" type="ORF">GCM10007315_01250</name>
</gene>
<reference evidence="1" key="2">
    <citation type="submission" date="2020-09" db="EMBL/GenBank/DDBJ databases">
        <authorList>
            <person name="Sun Q."/>
            <person name="Kim S."/>
        </authorList>
    </citation>
    <scope>NUCLEOTIDE SEQUENCE</scope>
    <source>
        <strain evidence="1">KCTC 23310</strain>
    </source>
</reference>
<organism evidence="1 2">
    <name type="scientific">Neogemmobacter tilapiae</name>
    <dbReference type="NCBI Taxonomy" id="875041"/>
    <lineage>
        <taxon>Bacteria</taxon>
        <taxon>Pseudomonadati</taxon>
        <taxon>Pseudomonadota</taxon>
        <taxon>Alphaproteobacteria</taxon>
        <taxon>Rhodobacterales</taxon>
        <taxon>Paracoccaceae</taxon>
        <taxon>Neogemmobacter</taxon>
    </lineage>
</organism>
<dbReference type="Proteomes" id="UP000638981">
    <property type="component" value="Unassembled WGS sequence"/>
</dbReference>
<comment type="caution">
    <text evidence="1">The sequence shown here is derived from an EMBL/GenBank/DDBJ whole genome shotgun (WGS) entry which is preliminary data.</text>
</comment>
<accession>A0A918WG96</accession>
<sequence length="287" mass="30441">MAAAEGRDREALARKLAFRRAEDRMAPLAFLEWAKGQGADDPFGTRADLAGQAVLQPFVGQDLAAGATIYRGPGRARGLLILFCSKAHRMGLPTPALLQRISAGDWDVLMLRDLAQSHFRHGCAGLADGFPALAVSLRDLARGYGRVVLMGASLGAAASVRMAIAMGGLPVVAFGARPALDIDRMYQDPAPGMAFDALCACLPAARRDISYVYGADFRPDRRAARMFQAVTGGRLLPVPRLAEHGVTGPLWRAGLLGAFLEAALGDDLAPAARAQRMGDILARVVPE</sequence>
<protein>
    <recommendedName>
        <fullName evidence="3">Alpha/beta hydrolase</fullName>
    </recommendedName>
</protein>